<dbReference type="FunFam" id="1.10.1240.40:FF:000005">
    <property type="entry name" value="ENT domain containing protein, expressed"/>
    <property type="match status" value="1"/>
</dbReference>
<dbReference type="InterPro" id="IPR033485">
    <property type="entry name" value="EMSY-LIKE_plant"/>
</dbReference>
<dbReference type="InterPro" id="IPR036142">
    <property type="entry name" value="ENT_dom-like_sf"/>
</dbReference>
<reference evidence="5" key="1">
    <citation type="submission" date="2012-05" db="EMBL/GenBank/DDBJ databases">
        <authorList>
            <person name="Krishnakumar V."/>
            <person name="Cheung F."/>
            <person name="Xiao Y."/>
            <person name="Chan A."/>
            <person name="Moskal W.A."/>
            <person name="Town C.D."/>
        </authorList>
    </citation>
    <scope>NUCLEOTIDE SEQUENCE</scope>
</reference>
<dbReference type="GO" id="GO:0005634">
    <property type="term" value="C:nucleus"/>
    <property type="evidence" value="ECO:0007669"/>
    <property type="project" value="UniProtKB-SubCell"/>
</dbReference>
<dbReference type="SUPFAM" id="SSF158639">
    <property type="entry name" value="ENT-like"/>
    <property type="match status" value="1"/>
</dbReference>
<evidence type="ECO:0000256" key="2">
    <source>
        <dbReference type="ARBA" id="ARBA00023242"/>
    </source>
</evidence>
<dbReference type="PROSITE" id="PS51138">
    <property type="entry name" value="ENT"/>
    <property type="match status" value="1"/>
</dbReference>
<feature type="compositionally biased region" description="Acidic residues" evidence="3">
    <location>
        <begin position="1"/>
        <end position="15"/>
    </location>
</feature>
<dbReference type="AlphaFoldDB" id="I3T9G1"/>
<comment type="subcellular location">
    <subcellularLocation>
        <location evidence="1">Nucleus</location>
    </subcellularLocation>
</comment>
<name>I3T9G1_LOTJA</name>
<feature type="domain" description="ENT" evidence="4">
    <location>
        <begin position="50"/>
        <end position="138"/>
    </location>
</feature>
<sequence>MELDLSDSSGTDDDLPPSHQNRFQRPDHPAGNGRSAAVGSGPFPRMQNDMEIQIHNIELEAYTSVLRAFKAQSDSLTWEIQGLITELRKELRVSDEEHRELLPRVNGDDVIRRIREWRKGSGLQPGTVNTAPQVHDCTPSPSVSASRKKQKTSQSVASLSLGAPSPQFIHLCNHRHRP</sequence>
<feature type="region of interest" description="Disordered" evidence="3">
    <location>
        <begin position="1"/>
        <end position="42"/>
    </location>
</feature>
<accession>I3T9G1</accession>
<dbReference type="GO" id="GO:0050832">
    <property type="term" value="P:defense response to fungus"/>
    <property type="evidence" value="ECO:0007669"/>
    <property type="project" value="InterPro"/>
</dbReference>
<dbReference type="InterPro" id="IPR005491">
    <property type="entry name" value="ENT_dom"/>
</dbReference>
<dbReference type="Pfam" id="PF03735">
    <property type="entry name" value="ENT"/>
    <property type="match status" value="1"/>
</dbReference>
<keyword evidence="2" id="KW-0539">Nucleus</keyword>
<dbReference type="Gene3D" id="1.10.1240.40">
    <property type="entry name" value="ENT domain"/>
    <property type="match status" value="1"/>
</dbReference>
<dbReference type="PANTHER" id="PTHR33432">
    <property type="entry name" value="PROTEIN EMSY-LIKE 4"/>
    <property type="match status" value="1"/>
</dbReference>
<dbReference type="SMART" id="SM01191">
    <property type="entry name" value="ENT"/>
    <property type="match status" value="1"/>
</dbReference>
<evidence type="ECO:0000313" key="5">
    <source>
        <dbReference type="EMBL" id="AFK49153.1"/>
    </source>
</evidence>
<proteinExistence type="evidence at transcript level"/>
<dbReference type="EMBL" id="BT149359">
    <property type="protein sequence ID" value="AFK49153.1"/>
    <property type="molecule type" value="mRNA"/>
</dbReference>
<organism evidence="5">
    <name type="scientific">Lotus japonicus</name>
    <name type="common">Lotus corniculatus var. japonicus</name>
    <dbReference type="NCBI Taxonomy" id="34305"/>
    <lineage>
        <taxon>Eukaryota</taxon>
        <taxon>Viridiplantae</taxon>
        <taxon>Streptophyta</taxon>
        <taxon>Embryophyta</taxon>
        <taxon>Tracheophyta</taxon>
        <taxon>Spermatophyta</taxon>
        <taxon>Magnoliopsida</taxon>
        <taxon>eudicotyledons</taxon>
        <taxon>Gunneridae</taxon>
        <taxon>Pentapetalae</taxon>
        <taxon>rosids</taxon>
        <taxon>fabids</taxon>
        <taxon>Fabales</taxon>
        <taxon>Fabaceae</taxon>
        <taxon>Papilionoideae</taxon>
        <taxon>50 kb inversion clade</taxon>
        <taxon>NPAAA clade</taxon>
        <taxon>Hologalegina</taxon>
        <taxon>robinioid clade</taxon>
        <taxon>Loteae</taxon>
        <taxon>Lotus</taxon>
    </lineage>
</organism>
<evidence type="ECO:0000256" key="3">
    <source>
        <dbReference type="SAM" id="MobiDB-lite"/>
    </source>
</evidence>
<protein>
    <recommendedName>
        <fullName evidence="4">ENT domain-containing protein</fullName>
    </recommendedName>
</protein>
<evidence type="ECO:0000256" key="1">
    <source>
        <dbReference type="ARBA" id="ARBA00004123"/>
    </source>
</evidence>
<feature type="region of interest" description="Disordered" evidence="3">
    <location>
        <begin position="122"/>
        <end position="159"/>
    </location>
</feature>
<dbReference type="PANTHER" id="PTHR33432:SF27">
    <property type="entry name" value="PROTEIN EMSY-LIKE 3"/>
    <property type="match status" value="1"/>
</dbReference>
<evidence type="ECO:0000259" key="4">
    <source>
        <dbReference type="PROSITE" id="PS51138"/>
    </source>
</evidence>